<evidence type="ECO:0000313" key="1">
    <source>
        <dbReference type="EMBL" id="CAM9915073.1"/>
    </source>
</evidence>
<name>A0AC59YQW6_RANTA</name>
<dbReference type="EMBL" id="OX596086">
    <property type="protein sequence ID" value="CAM9915073.1"/>
    <property type="molecule type" value="Genomic_DNA"/>
</dbReference>
<reference evidence="1" key="2">
    <citation type="submission" date="2025-03" db="EMBL/GenBank/DDBJ databases">
        <authorList>
            <consortium name="ELIXIR-Norway"/>
            <consortium name="Elixir Norway"/>
        </authorList>
    </citation>
    <scope>NUCLEOTIDE SEQUENCE</scope>
</reference>
<sequence>MRAGSRPRARSLRCGVGSRVSDGYGDGIGRGDRPGPHFCFCHLASAEARNDITTHTPMGFLQASSSLM</sequence>
<gene>
    <name evidence="1" type="ORF">MRATA1EN22A_LOCUS9296</name>
</gene>
<proteinExistence type="predicted"/>
<dbReference type="Proteomes" id="UP001162501">
    <property type="component" value="Chromosome 2"/>
</dbReference>
<organism evidence="1 2">
    <name type="scientific">Rangifer tarandus platyrhynchus</name>
    <name type="common">Svalbard reindeer</name>
    <dbReference type="NCBI Taxonomy" id="3082113"/>
    <lineage>
        <taxon>Eukaryota</taxon>
        <taxon>Metazoa</taxon>
        <taxon>Chordata</taxon>
        <taxon>Craniata</taxon>
        <taxon>Vertebrata</taxon>
        <taxon>Euteleostomi</taxon>
        <taxon>Mammalia</taxon>
        <taxon>Eutheria</taxon>
        <taxon>Laurasiatheria</taxon>
        <taxon>Artiodactyla</taxon>
        <taxon>Ruminantia</taxon>
        <taxon>Pecora</taxon>
        <taxon>Cervidae</taxon>
        <taxon>Odocoileinae</taxon>
        <taxon>Rangifer</taxon>
    </lineage>
</organism>
<accession>A0AC59YQW6</accession>
<reference evidence="1" key="1">
    <citation type="submission" date="2023-05" db="EMBL/GenBank/DDBJ databases">
        <authorList>
            <consortium name="ELIXIR-Norway"/>
        </authorList>
    </citation>
    <scope>NUCLEOTIDE SEQUENCE</scope>
</reference>
<evidence type="ECO:0000313" key="2">
    <source>
        <dbReference type="Proteomes" id="UP001162501"/>
    </source>
</evidence>
<protein>
    <submittedName>
        <fullName evidence="1">Uncharacterized protein</fullName>
    </submittedName>
</protein>